<organism evidence="1 2">
    <name type="scientific">Melastoma candidum</name>
    <dbReference type="NCBI Taxonomy" id="119954"/>
    <lineage>
        <taxon>Eukaryota</taxon>
        <taxon>Viridiplantae</taxon>
        <taxon>Streptophyta</taxon>
        <taxon>Embryophyta</taxon>
        <taxon>Tracheophyta</taxon>
        <taxon>Spermatophyta</taxon>
        <taxon>Magnoliopsida</taxon>
        <taxon>eudicotyledons</taxon>
        <taxon>Gunneridae</taxon>
        <taxon>Pentapetalae</taxon>
        <taxon>rosids</taxon>
        <taxon>malvids</taxon>
        <taxon>Myrtales</taxon>
        <taxon>Melastomataceae</taxon>
        <taxon>Melastomatoideae</taxon>
        <taxon>Melastomateae</taxon>
        <taxon>Melastoma</taxon>
    </lineage>
</organism>
<sequence length="89" mass="9784">MSSVVSMLEGKCAIQAPIVKRNSMQNPDLKFKAFEMLSQESMTNSSMYSQGSSHQVTKSMSIEGPLFDPSTSSTGKDDKSLEEKVLLNF</sequence>
<protein>
    <submittedName>
        <fullName evidence="1">Uncharacterized protein</fullName>
    </submittedName>
</protein>
<evidence type="ECO:0000313" key="2">
    <source>
        <dbReference type="Proteomes" id="UP001057402"/>
    </source>
</evidence>
<comment type="caution">
    <text evidence="1">The sequence shown here is derived from an EMBL/GenBank/DDBJ whole genome shotgun (WGS) entry which is preliminary data.</text>
</comment>
<name>A0ACB9MFU5_9MYRT</name>
<dbReference type="Proteomes" id="UP001057402">
    <property type="component" value="Chromosome 10"/>
</dbReference>
<reference evidence="2" key="1">
    <citation type="journal article" date="2023" name="Front. Plant Sci.">
        <title>Chromosomal-level genome assembly of Melastoma candidum provides insights into trichome evolution.</title>
        <authorList>
            <person name="Zhong Y."/>
            <person name="Wu W."/>
            <person name="Sun C."/>
            <person name="Zou P."/>
            <person name="Liu Y."/>
            <person name="Dai S."/>
            <person name="Zhou R."/>
        </authorList>
    </citation>
    <scope>NUCLEOTIDE SEQUENCE [LARGE SCALE GENOMIC DNA]</scope>
</reference>
<dbReference type="EMBL" id="CM042889">
    <property type="protein sequence ID" value="KAI4321800.1"/>
    <property type="molecule type" value="Genomic_DNA"/>
</dbReference>
<keyword evidence="2" id="KW-1185">Reference proteome</keyword>
<evidence type="ECO:0000313" key="1">
    <source>
        <dbReference type="EMBL" id="KAI4321800.1"/>
    </source>
</evidence>
<accession>A0ACB9MFU5</accession>
<proteinExistence type="predicted"/>
<gene>
    <name evidence="1" type="ORF">MLD38_035141</name>
</gene>